<organism evidence="5 6">
    <name type="scientific">Roseomonas fluvialis</name>
    <dbReference type="NCBI Taxonomy" id="1750527"/>
    <lineage>
        <taxon>Bacteria</taxon>
        <taxon>Pseudomonadati</taxon>
        <taxon>Pseudomonadota</taxon>
        <taxon>Alphaproteobacteria</taxon>
        <taxon>Acetobacterales</taxon>
        <taxon>Roseomonadaceae</taxon>
        <taxon>Roseomonas</taxon>
    </lineage>
</organism>
<keyword evidence="2" id="KW-0349">Heme</keyword>
<dbReference type="InterPro" id="IPR009050">
    <property type="entry name" value="Globin-like_sf"/>
</dbReference>
<name>A0ABM8I4R2_9PROT</name>
<protein>
    <recommendedName>
        <fullName evidence="7">Preprotein translocase subunit TatC</fullName>
    </recommendedName>
</protein>
<dbReference type="Pfam" id="PF01152">
    <property type="entry name" value="Bac_globin"/>
    <property type="match status" value="1"/>
</dbReference>
<gene>
    <name evidence="5" type="ORF">Rmf_14140</name>
</gene>
<evidence type="ECO:0000256" key="1">
    <source>
        <dbReference type="ARBA" id="ARBA00022448"/>
    </source>
</evidence>
<evidence type="ECO:0000256" key="2">
    <source>
        <dbReference type="ARBA" id="ARBA00022617"/>
    </source>
</evidence>
<keyword evidence="6" id="KW-1185">Reference proteome</keyword>
<dbReference type="EMBL" id="AP025637">
    <property type="protein sequence ID" value="BDG71485.1"/>
    <property type="molecule type" value="Genomic_DNA"/>
</dbReference>
<dbReference type="Proteomes" id="UP000831327">
    <property type="component" value="Chromosome"/>
</dbReference>
<dbReference type="InterPro" id="IPR001486">
    <property type="entry name" value="Hemoglobin_trunc"/>
</dbReference>
<keyword evidence="3" id="KW-0479">Metal-binding</keyword>
<sequence>MHDSPGIDDDTLQRVVALFYDRVRADAVLGPVFNDAIHDWPGHLQTLSAFWSSVMLTSGRYKGNPMAAHLKHQARITPALFERWLELWAQATAESLPPDAACAMQAKAARIARSLQYALSPLPLPGAA</sequence>
<evidence type="ECO:0000256" key="4">
    <source>
        <dbReference type="ARBA" id="ARBA00023004"/>
    </source>
</evidence>
<reference evidence="5 6" key="1">
    <citation type="journal article" date="2016" name="Microbes Environ.">
        <title>Phylogenetically diverse aerobic anoxygenic phototrophic bacteria isolated from epilithic biofilms in Tama river, Japan.</title>
        <authorList>
            <person name="Hirose S."/>
            <person name="Matsuura K."/>
            <person name="Haruta S."/>
        </authorList>
    </citation>
    <scope>NUCLEOTIDE SEQUENCE [LARGE SCALE GENOMIC DNA]</scope>
    <source>
        <strain evidence="5 6">S08</strain>
    </source>
</reference>
<keyword evidence="1" id="KW-0813">Transport</keyword>
<keyword evidence="4" id="KW-0408">Iron</keyword>
<accession>A0ABM8I4R2</accession>
<proteinExistence type="predicted"/>
<dbReference type="SUPFAM" id="SSF46458">
    <property type="entry name" value="Globin-like"/>
    <property type="match status" value="1"/>
</dbReference>
<dbReference type="Gene3D" id="1.10.490.10">
    <property type="entry name" value="Globins"/>
    <property type="match status" value="1"/>
</dbReference>
<dbReference type="CDD" id="cd08916">
    <property type="entry name" value="TrHb3_P"/>
    <property type="match status" value="1"/>
</dbReference>
<evidence type="ECO:0000256" key="3">
    <source>
        <dbReference type="ARBA" id="ARBA00022723"/>
    </source>
</evidence>
<dbReference type="InterPro" id="IPR012292">
    <property type="entry name" value="Globin/Proto"/>
</dbReference>
<evidence type="ECO:0000313" key="5">
    <source>
        <dbReference type="EMBL" id="BDG71485.1"/>
    </source>
</evidence>
<dbReference type="RefSeq" id="WP_244458758.1">
    <property type="nucleotide sequence ID" value="NZ_AP025637.1"/>
</dbReference>
<evidence type="ECO:0008006" key="7">
    <source>
        <dbReference type="Google" id="ProtNLM"/>
    </source>
</evidence>
<evidence type="ECO:0000313" key="6">
    <source>
        <dbReference type="Proteomes" id="UP000831327"/>
    </source>
</evidence>